<dbReference type="Gene3D" id="1.10.630.10">
    <property type="entry name" value="Cytochrome P450"/>
    <property type="match status" value="1"/>
</dbReference>
<dbReference type="GO" id="GO:0020037">
    <property type="term" value="F:heme binding"/>
    <property type="evidence" value="ECO:0007669"/>
    <property type="project" value="InterPro"/>
</dbReference>
<keyword evidence="8" id="KW-1133">Transmembrane helix</keyword>
<dbReference type="InterPro" id="IPR036396">
    <property type="entry name" value="Cyt_P450_sf"/>
</dbReference>
<keyword evidence="8" id="KW-0472">Membrane</keyword>
<feature type="transmembrane region" description="Helical" evidence="8">
    <location>
        <begin position="20"/>
        <end position="37"/>
    </location>
</feature>
<dbReference type="EMBL" id="ML994680">
    <property type="protein sequence ID" value="KAF2177957.1"/>
    <property type="molecule type" value="Genomic_DNA"/>
</dbReference>
<dbReference type="GO" id="GO:0016705">
    <property type="term" value="F:oxidoreductase activity, acting on paired donors, with incorporation or reduction of molecular oxygen"/>
    <property type="evidence" value="ECO:0007669"/>
    <property type="project" value="InterPro"/>
</dbReference>
<accession>A0A6A6DEU9</accession>
<dbReference type="PANTHER" id="PTHR24304">
    <property type="entry name" value="CYTOCHROME P450 FAMILY 7"/>
    <property type="match status" value="1"/>
</dbReference>
<dbReference type="InterPro" id="IPR002403">
    <property type="entry name" value="Cyt_P450_E_grp-IV"/>
</dbReference>
<dbReference type="Proteomes" id="UP000800200">
    <property type="component" value="Unassembled WGS sequence"/>
</dbReference>
<comment type="cofactor">
    <cofactor evidence="1 6">
        <name>heme</name>
        <dbReference type="ChEBI" id="CHEBI:30413"/>
    </cofactor>
</comment>
<protein>
    <submittedName>
        <fullName evidence="9">Cytochrome P450</fullName>
    </submittedName>
</protein>
<evidence type="ECO:0000313" key="10">
    <source>
        <dbReference type="Proteomes" id="UP000800200"/>
    </source>
</evidence>
<sequence>MDTSGSLVKHFFSSGTTPNLVFLLSVIALCLAVAIVIPRWSGNGGSKEPPSLKGSIISNTYQYMTDMQGFLQRVASAQRSSNIIKFRLGPKKIYMVSGEKNIQAINQPSHSISPDVFFLQVMDNVWGAKKDELVKFKQDKSGRRKNPIPGHDVKPGQQRLWHGQHHVYSEYLQRTEHSNHLTEKYFQLFSERLTKQPLGEWREISLSQFFESDMAEAALVALMGPRIVELNPGFWPAMWEFARLAPQLMWGLPSWVNPKPWKIREEFHAMCRRYIDSASKEFDWDGPDVAAEWEPHHGSRMARELIRWATKNLSAETTAGMVATFIFGTNANSVPMSTWAMMELIADPELYRAVREECMAASTADPVTGQRTFDPQKLLSMPLLQSVYIETLRLHVSINVTREVTQPITLDGYLLTPGSLIQAPSQIGQYNEAVWSSDGHPASQFWAGRHLKHDSGKAEFTMTGRTSSFFPFGGGPSICPGRVFAKQEILMTLAALVTRFEIELIEWTYPDGSKSDRPAQNDQSYIGAIGIPPDRDMKIRWKRLW</sequence>
<evidence type="ECO:0000313" key="9">
    <source>
        <dbReference type="EMBL" id="KAF2177957.1"/>
    </source>
</evidence>
<evidence type="ECO:0000256" key="2">
    <source>
        <dbReference type="ARBA" id="ARBA00010617"/>
    </source>
</evidence>
<keyword evidence="5 6" id="KW-0408">Iron</keyword>
<feature type="binding site" description="axial binding residue" evidence="6">
    <location>
        <position position="479"/>
    </location>
    <ligand>
        <name>heme</name>
        <dbReference type="ChEBI" id="CHEBI:30413"/>
    </ligand>
    <ligandPart>
        <name>Fe</name>
        <dbReference type="ChEBI" id="CHEBI:18248"/>
    </ligandPart>
</feature>
<dbReference type="PANTHER" id="PTHR24304:SF2">
    <property type="entry name" value="24-HYDROXYCHOLESTEROL 7-ALPHA-HYDROXYLASE"/>
    <property type="match status" value="1"/>
</dbReference>
<gene>
    <name evidence="9" type="ORF">K469DRAFT_805841</name>
</gene>
<keyword evidence="8" id="KW-0812">Transmembrane</keyword>
<evidence type="ECO:0000256" key="3">
    <source>
        <dbReference type="ARBA" id="ARBA00022617"/>
    </source>
</evidence>
<organism evidence="9 10">
    <name type="scientific">Zopfia rhizophila CBS 207.26</name>
    <dbReference type="NCBI Taxonomy" id="1314779"/>
    <lineage>
        <taxon>Eukaryota</taxon>
        <taxon>Fungi</taxon>
        <taxon>Dikarya</taxon>
        <taxon>Ascomycota</taxon>
        <taxon>Pezizomycotina</taxon>
        <taxon>Dothideomycetes</taxon>
        <taxon>Dothideomycetes incertae sedis</taxon>
        <taxon>Zopfiaceae</taxon>
        <taxon>Zopfia</taxon>
    </lineage>
</organism>
<dbReference type="GO" id="GO:0005506">
    <property type="term" value="F:iron ion binding"/>
    <property type="evidence" value="ECO:0007669"/>
    <property type="project" value="InterPro"/>
</dbReference>
<keyword evidence="4 6" id="KW-0479">Metal-binding</keyword>
<evidence type="ECO:0000256" key="6">
    <source>
        <dbReference type="PIRSR" id="PIRSR602403-1"/>
    </source>
</evidence>
<evidence type="ECO:0000256" key="7">
    <source>
        <dbReference type="SAM" id="MobiDB-lite"/>
    </source>
</evidence>
<dbReference type="SUPFAM" id="SSF48264">
    <property type="entry name" value="Cytochrome P450"/>
    <property type="match status" value="1"/>
</dbReference>
<keyword evidence="3 6" id="KW-0349">Heme</keyword>
<dbReference type="Pfam" id="PF00067">
    <property type="entry name" value="p450"/>
    <property type="match status" value="1"/>
</dbReference>
<comment type="similarity">
    <text evidence="2">Belongs to the cytochrome P450 family.</text>
</comment>
<dbReference type="CDD" id="cd11040">
    <property type="entry name" value="CYP7_CYP8-like"/>
    <property type="match status" value="1"/>
</dbReference>
<dbReference type="AlphaFoldDB" id="A0A6A6DEU9"/>
<dbReference type="PRINTS" id="PR00465">
    <property type="entry name" value="EP450IV"/>
</dbReference>
<dbReference type="GO" id="GO:0008395">
    <property type="term" value="F:steroid hydroxylase activity"/>
    <property type="evidence" value="ECO:0007669"/>
    <property type="project" value="TreeGrafter"/>
</dbReference>
<reference evidence="9" key="1">
    <citation type="journal article" date="2020" name="Stud. Mycol.">
        <title>101 Dothideomycetes genomes: a test case for predicting lifestyles and emergence of pathogens.</title>
        <authorList>
            <person name="Haridas S."/>
            <person name="Albert R."/>
            <person name="Binder M."/>
            <person name="Bloem J."/>
            <person name="Labutti K."/>
            <person name="Salamov A."/>
            <person name="Andreopoulos B."/>
            <person name="Baker S."/>
            <person name="Barry K."/>
            <person name="Bills G."/>
            <person name="Bluhm B."/>
            <person name="Cannon C."/>
            <person name="Castanera R."/>
            <person name="Culley D."/>
            <person name="Daum C."/>
            <person name="Ezra D."/>
            <person name="Gonzalez J."/>
            <person name="Henrissat B."/>
            <person name="Kuo A."/>
            <person name="Liang C."/>
            <person name="Lipzen A."/>
            <person name="Lutzoni F."/>
            <person name="Magnuson J."/>
            <person name="Mondo S."/>
            <person name="Nolan M."/>
            <person name="Ohm R."/>
            <person name="Pangilinan J."/>
            <person name="Park H.-J."/>
            <person name="Ramirez L."/>
            <person name="Alfaro M."/>
            <person name="Sun H."/>
            <person name="Tritt A."/>
            <person name="Yoshinaga Y."/>
            <person name="Zwiers L.-H."/>
            <person name="Turgeon B."/>
            <person name="Goodwin S."/>
            <person name="Spatafora J."/>
            <person name="Crous P."/>
            <person name="Grigoriev I."/>
        </authorList>
    </citation>
    <scope>NUCLEOTIDE SEQUENCE</scope>
    <source>
        <strain evidence="9">CBS 207.26</strain>
    </source>
</reference>
<evidence type="ECO:0000256" key="4">
    <source>
        <dbReference type="ARBA" id="ARBA00022723"/>
    </source>
</evidence>
<feature type="region of interest" description="Disordered" evidence="7">
    <location>
        <begin position="138"/>
        <end position="157"/>
    </location>
</feature>
<keyword evidence="10" id="KW-1185">Reference proteome</keyword>
<evidence type="ECO:0000256" key="5">
    <source>
        <dbReference type="ARBA" id="ARBA00023004"/>
    </source>
</evidence>
<dbReference type="InterPro" id="IPR001128">
    <property type="entry name" value="Cyt_P450"/>
</dbReference>
<proteinExistence type="inferred from homology"/>
<evidence type="ECO:0000256" key="1">
    <source>
        <dbReference type="ARBA" id="ARBA00001971"/>
    </source>
</evidence>
<dbReference type="OrthoDB" id="3366823at2759"/>
<name>A0A6A6DEU9_9PEZI</name>
<dbReference type="InterPro" id="IPR050529">
    <property type="entry name" value="CYP450_sterol_14alpha_dmase"/>
</dbReference>
<evidence type="ECO:0000256" key="8">
    <source>
        <dbReference type="SAM" id="Phobius"/>
    </source>
</evidence>